<organism evidence="2 3">
    <name type="scientific">Oceanisphaera avium</name>
    <dbReference type="NCBI Taxonomy" id="1903694"/>
    <lineage>
        <taxon>Bacteria</taxon>
        <taxon>Pseudomonadati</taxon>
        <taxon>Pseudomonadota</taxon>
        <taxon>Gammaproteobacteria</taxon>
        <taxon>Aeromonadales</taxon>
        <taxon>Aeromonadaceae</taxon>
        <taxon>Oceanisphaera</taxon>
    </lineage>
</organism>
<dbReference type="RefSeq" id="WP_086964303.1">
    <property type="nucleotide sequence ID" value="NZ_CP021376.1"/>
</dbReference>
<dbReference type="KEGG" id="ocm:CBP12_10005"/>
<accession>A0A1Y0CZX4</accession>
<keyword evidence="1" id="KW-0732">Signal</keyword>
<evidence type="ECO:0008006" key="4">
    <source>
        <dbReference type="Google" id="ProtNLM"/>
    </source>
</evidence>
<evidence type="ECO:0000313" key="2">
    <source>
        <dbReference type="EMBL" id="ART80437.1"/>
    </source>
</evidence>
<sequence>MKTLLLAGMLSTLWCATTWASEVQAINFVSLSAEQANSSVFYIKMPAGSVATVSLGGDDKFIDSSGAAGVGIEFEDNIAFIRINDITKASVGLATECGLGLSIVIEQVDSEVDIKEIQPKVHISAADICHK</sequence>
<protein>
    <recommendedName>
        <fullName evidence="4">Pilus formation protein N-terminal domain-containing protein</fullName>
    </recommendedName>
</protein>
<evidence type="ECO:0000313" key="3">
    <source>
        <dbReference type="Proteomes" id="UP000243793"/>
    </source>
</evidence>
<keyword evidence="3" id="KW-1185">Reference proteome</keyword>
<feature type="chain" id="PRO_5013141124" description="Pilus formation protein N-terminal domain-containing protein" evidence="1">
    <location>
        <begin position="21"/>
        <end position="131"/>
    </location>
</feature>
<name>A0A1Y0CZX4_9GAMM</name>
<proteinExistence type="predicted"/>
<evidence type="ECO:0000256" key="1">
    <source>
        <dbReference type="SAM" id="SignalP"/>
    </source>
</evidence>
<gene>
    <name evidence="2" type="ORF">CBP12_10005</name>
</gene>
<feature type="signal peptide" evidence="1">
    <location>
        <begin position="1"/>
        <end position="20"/>
    </location>
</feature>
<dbReference type="AlphaFoldDB" id="A0A1Y0CZX4"/>
<reference evidence="3" key="1">
    <citation type="submission" date="2017-05" db="EMBL/GenBank/DDBJ databases">
        <authorList>
            <person name="Sung H."/>
        </authorList>
    </citation>
    <scope>NUCLEOTIDE SEQUENCE [LARGE SCALE GENOMIC DNA]</scope>
    <source>
        <strain evidence="3">AMac2203</strain>
    </source>
</reference>
<dbReference type="Proteomes" id="UP000243793">
    <property type="component" value="Chromosome"/>
</dbReference>
<dbReference type="EMBL" id="CP021376">
    <property type="protein sequence ID" value="ART80437.1"/>
    <property type="molecule type" value="Genomic_DNA"/>
</dbReference>